<protein>
    <submittedName>
        <fullName evidence="1">p6-like protein</fullName>
    </submittedName>
</protein>
<proteinExistence type="predicted"/>
<accession>A0A5C1IY92</accession>
<reference evidence="1" key="1">
    <citation type="journal article" date="2019" name="Viruses">
        <title>Lettuce Chlorosis Virus Disease: A New Threat to Cannabis Production.</title>
        <authorList>
            <person name="Hadad L."/>
            <person name="Luria N."/>
            <person name="Smith E."/>
            <person name="Sela N."/>
            <person name="Lachman O."/>
            <person name="Dombrovsky A."/>
        </authorList>
    </citation>
    <scope>NUCLEOTIDE SEQUENCE</scope>
    <source>
        <strain evidence="1">Can1</strain>
    </source>
</reference>
<organism evidence="1">
    <name type="scientific">Lettuce chlorosis virus</name>
    <dbReference type="NCBI Taxonomy" id="642478"/>
    <lineage>
        <taxon>Viruses</taxon>
        <taxon>Riboviria</taxon>
        <taxon>Orthornavirae</taxon>
        <taxon>Kitrinoviricota</taxon>
        <taxon>Alsuviricetes</taxon>
        <taxon>Martellivirales</taxon>
        <taxon>Closteroviridae</taxon>
        <taxon>Crinivirus</taxon>
        <taxon>Crinivirus lactucachlorosi</taxon>
    </lineage>
</organism>
<evidence type="ECO:0000313" key="1">
    <source>
        <dbReference type="EMBL" id="QEM23780.1"/>
    </source>
</evidence>
<sequence length="31" mass="3800">MQCLRICVPKAFETYLRRWSSNIDVVMLRRN</sequence>
<name>A0A5C1IY92_9CLOS</name>
<dbReference type="EMBL" id="MK747245">
    <property type="protein sequence ID" value="QEM23780.1"/>
    <property type="molecule type" value="Genomic_RNA"/>
</dbReference>